<dbReference type="AlphaFoldDB" id="A0A485KGD5"/>
<reference evidence="2" key="2">
    <citation type="submission" date="2019-06" db="EMBL/GenBank/DDBJ databases">
        <title>Genomics analysis of Aphanomyces spp. identifies a new class of oomycete effector associated with host adaptation.</title>
        <authorList>
            <person name="Gaulin E."/>
        </authorList>
    </citation>
    <scope>NUCLEOTIDE SEQUENCE</scope>
    <source>
        <strain evidence="2">CBS 578.67</strain>
    </source>
</reference>
<evidence type="ECO:0000256" key="1">
    <source>
        <dbReference type="ARBA" id="ARBA00006315"/>
    </source>
</evidence>
<name>A0A485KGD5_9STRA</name>
<dbReference type="HAMAP" id="MF_00055">
    <property type="entry name" value="MEMO1"/>
    <property type="match status" value="1"/>
</dbReference>
<dbReference type="Pfam" id="PF01875">
    <property type="entry name" value="Memo"/>
    <property type="match status" value="1"/>
</dbReference>
<evidence type="ECO:0000313" key="3">
    <source>
        <dbReference type="EMBL" id="VFT81871.1"/>
    </source>
</evidence>
<evidence type="ECO:0000313" key="4">
    <source>
        <dbReference type="Proteomes" id="UP000332933"/>
    </source>
</evidence>
<comment type="similarity">
    <text evidence="1">Belongs to the MEMO1 family.</text>
</comment>
<dbReference type="EMBL" id="VJMH01001230">
    <property type="protein sequence ID" value="KAF0712589.1"/>
    <property type="molecule type" value="Genomic_DNA"/>
</dbReference>
<accession>A0A485KGD5</accession>
<dbReference type="EMBL" id="CAADRA010001230">
    <property type="protein sequence ID" value="VFT81871.1"/>
    <property type="molecule type" value="Genomic_DNA"/>
</dbReference>
<dbReference type="NCBIfam" id="TIGR04336">
    <property type="entry name" value="AmmeMemoSam_B"/>
    <property type="match status" value="1"/>
</dbReference>
<evidence type="ECO:0000313" key="2">
    <source>
        <dbReference type="EMBL" id="KAF0712589.1"/>
    </source>
</evidence>
<dbReference type="Gene3D" id="3.40.830.10">
    <property type="entry name" value="LigB-like"/>
    <property type="match status" value="1"/>
</dbReference>
<dbReference type="OrthoDB" id="417112at2759"/>
<reference evidence="3 4" key="1">
    <citation type="submission" date="2019-03" db="EMBL/GenBank/DDBJ databases">
        <authorList>
            <person name="Gaulin E."/>
            <person name="Dumas B."/>
        </authorList>
    </citation>
    <scope>NUCLEOTIDE SEQUENCE [LARGE SCALE GENOMIC DNA]</scope>
    <source>
        <strain evidence="3">CBS 568.67</strain>
    </source>
</reference>
<dbReference type="Proteomes" id="UP000332933">
    <property type="component" value="Unassembled WGS sequence"/>
</dbReference>
<protein>
    <submittedName>
        <fullName evidence="3">Aste57867_4776 protein</fullName>
    </submittedName>
</protein>
<dbReference type="PANTHER" id="PTHR11060:SF0">
    <property type="entry name" value="PROTEIN MEMO1"/>
    <property type="match status" value="1"/>
</dbReference>
<sequence length="295" mass="32629">MADIRRASHAGSWYSNRESELSTQLGGWLSEASSSAAISPNKHVRALIAPHAGYAYSGPTAAHAYQHINPSLVDRIFLLGPSHHVYMTGCALTSVSAYETPLGSIEIDKQVNNALFQTGLFDTMDITVDTNEHSLELHLPYIAKVMGSKPYTLVPILVGELSAQAGQQYGQLLAEHMKNPRNLFIVSSDFCHWGARFRYQPYESTKGAIHEFIQQLDHQGIEHIEHQDIRAFDAYLKETRNTICGRHPISLLLYVLAHVPGCTVQFVKYAQSSACLRPTDSSVSYASAIVYHDSA</sequence>
<organism evidence="3 4">
    <name type="scientific">Aphanomyces stellatus</name>
    <dbReference type="NCBI Taxonomy" id="120398"/>
    <lineage>
        <taxon>Eukaryota</taxon>
        <taxon>Sar</taxon>
        <taxon>Stramenopiles</taxon>
        <taxon>Oomycota</taxon>
        <taxon>Saprolegniomycetes</taxon>
        <taxon>Saprolegniales</taxon>
        <taxon>Verrucalvaceae</taxon>
        <taxon>Aphanomyces</taxon>
    </lineage>
</organism>
<dbReference type="InterPro" id="IPR002737">
    <property type="entry name" value="MEMO1_fam"/>
</dbReference>
<keyword evidence="4" id="KW-1185">Reference proteome</keyword>
<dbReference type="PANTHER" id="PTHR11060">
    <property type="entry name" value="PROTEIN MEMO1"/>
    <property type="match status" value="1"/>
</dbReference>
<dbReference type="CDD" id="cd07361">
    <property type="entry name" value="MEMO_like"/>
    <property type="match status" value="1"/>
</dbReference>
<gene>
    <name evidence="3" type="primary">Aste57867_4776</name>
    <name evidence="2" type="ORF">As57867_004763</name>
    <name evidence="3" type="ORF">ASTE57867_4776</name>
</gene>
<proteinExistence type="inferred from homology"/>